<proteinExistence type="predicted"/>
<sequence>MSSFSDDELPLEISSSSAGPRPAQSLRTANERERVRLVAHSSATAPLEKERQVLLELIDTSSSSSFTAERVGLDRVAVLDVSGSMRRDGKLDKLKTAMKFVISKLGAKDRLSMVAFSGAAKKLCPLLTMTAERQDQLRGMVQSELLAGGSTNMKDGLETGLKVVASRRHRSGRVCCRDPRLYTFAFGADQDAKVLEAIAGNSHGGTFYDVKDGEDLSVHFSALLAGLLSVVVRDLKLTVWEQPGDSMIEKLHPGSYPKEPEDGGGSPVTVRFGDLYGHGNFSRCAGN</sequence>
<evidence type="ECO:0000313" key="4">
    <source>
        <dbReference type="Proteomes" id="UP001341281"/>
    </source>
</evidence>
<dbReference type="InterPro" id="IPR002035">
    <property type="entry name" value="VWF_A"/>
</dbReference>
<feature type="domain" description="VWFA" evidence="2">
    <location>
        <begin position="74"/>
        <end position="181"/>
    </location>
</feature>
<dbReference type="AlphaFoldDB" id="A0AAQ3PFD4"/>
<reference evidence="3 4" key="1">
    <citation type="submission" date="2024-02" db="EMBL/GenBank/DDBJ databases">
        <title>High-quality chromosome-scale genome assembly of Pensacola bahiagrass (Paspalum notatum Flugge var. saurae).</title>
        <authorList>
            <person name="Vega J.M."/>
            <person name="Podio M."/>
            <person name="Orjuela J."/>
            <person name="Siena L.A."/>
            <person name="Pessino S.C."/>
            <person name="Combes M.C."/>
            <person name="Mariac C."/>
            <person name="Albertini E."/>
            <person name="Pupilli F."/>
            <person name="Ortiz J.P.A."/>
            <person name="Leblanc O."/>
        </authorList>
    </citation>
    <scope>NUCLEOTIDE SEQUENCE [LARGE SCALE GENOMIC DNA]</scope>
    <source>
        <strain evidence="3">R1</strain>
        <tissue evidence="3">Leaf</tissue>
    </source>
</reference>
<dbReference type="EMBL" id="CP144745">
    <property type="protein sequence ID" value="WVZ50665.1"/>
    <property type="molecule type" value="Genomic_DNA"/>
</dbReference>
<dbReference type="InterPro" id="IPR036465">
    <property type="entry name" value="vWFA_dom_sf"/>
</dbReference>
<dbReference type="Gene3D" id="3.40.50.410">
    <property type="entry name" value="von Willebrand factor, type A domain"/>
    <property type="match status" value="1"/>
</dbReference>
<dbReference type="PANTHER" id="PTHR10579">
    <property type="entry name" value="CALCIUM-ACTIVATED CHLORIDE CHANNEL REGULATOR"/>
    <property type="match status" value="1"/>
</dbReference>
<feature type="compositionally biased region" description="Acidic residues" evidence="1">
    <location>
        <begin position="1"/>
        <end position="10"/>
    </location>
</feature>
<dbReference type="SMART" id="SM00327">
    <property type="entry name" value="VWA"/>
    <property type="match status" value="1"/>
</dbReference>
<accession>A0AAQ3PFD4</accession>
<name>A0AAQ3PFD4_PASNO</name>
<gene>
    <name evidence="3" type="ORF">U9M48_001897</name>
</gene>
<dbReference type="PROSITE" id="PS50234">
    <property type="entry name" value="VWFA"/>
    <property type="match status" value="1"/>
</dbReference>
<evidence type="ECO:0000259" key="2">
    <source>
        <dbReference type="PROSITE" id="PS50234"/>
    </source>
</evidence>
<dbReference type="InterPro" id="IPR051266">
    <property type="entry name" value="CLCR"/>
</dbReference>
<feature type="region of interest" description="Disordered" evidence="1">
    <location>
        <begin position="1"/>
        <end position="31"/>
    </location>
</feature>
<organism evidence="3 4">
    <name type="scientific">Paspalum notatum var. saurae</name>
    <dbReference type="NCBI Taxonomy" id="547442"/>
    <lineage>
        <taxon>Eukaryota</taxon>
        <taxon>Viridiplantae</taxon>
        <taxon>Streptophyta</taxon>
        <taxon>Embryophyta</taxon>
        <taxon>Tracheophyta</taxon>
        <taxon>Spermatophyta</taxon>
        <taxon>Magnoliopsida</taxon>
        <taxon>Liliopsida</taxon>
        <taxon>Poales</taxon>
        <taxon>Poaceae</taxon>
        <taxon>PACMAD clade</taxon>
        <taxon>Panicoideae</taxon>
        <taxon>Andropogonodae</taxon>
        <taxon>Paspaleae</taxon>
        <taxon>Paspalinae</taxon>
        <taxon>Paspalum</taxon>
    </lineage>
</organism>
<evidence type="ECO:0000256" key="1">
    <source>
        <dbReference type="SAM" id="MobiDB-lite"/>
    </source>
</evidence>
<dbReference type="Pfam" id="PF13519">
    <property type="entry name" value="VWA_2"/>
    <property type="match status" value="1"/>
</dbReference>
<keyword evidence="4" id="KW-1185">Reference proteome</keyword>
<dbReference type="SUPFAM" id="SSF53300">
    <property type="entry name" value="vWA-like"/>
    <property type="match status" value="1"/>
</dbReference>
<dbReference type="PANTHER" id="PTHR10579:SF129">
    <property type="entry name" value="OS01G0640200 PROTEIN"/>
    <property type="match status" value="1"/>
</dbReference>
<protein>
    <recommendedName>
        <fullName evidence="2">VWFA domain-containing protein</fullName>
    </recommendedName>
</protein>
<evidence type="ECO:0000313" key="3">
    <source>
        <dbReference type="EMBL" id="WVZ50665.1"/>
    </source>
</evidence>
<dbReference type="Proteomes" id="UP001341281">
    <property type="component" value="Chromosome 01"/>
</dbReference>